<organism evidence="1 2">
    <name type="scientific">Plenodomus tracheiphilus IPT5</name>
    <dbReference type="NCBI Taxonomy" id="1408161"/>
    <lineage>
        <taxon>Eukaryota</taxon>
        <taxon>Fungi</taxon>
        <taxon>Dikarya</taxon>
        <taxon>Ascomycota</taxon>
        <taxon>Pezizomycotina</taxon>
        <taxon>Dothideomycetes</taxon>
        <taxon>Pleosporomycetidae</taxon>
        <taxon>Pleosporales</taxon>
        <taxon>Pleosporineae</taxon>
        <taxon>Leptosphaeriaceae</taxon>
        <taxon>Plenodomus</taxon>
    </lineage>
</organism>
<name>A0A6A7ALJ2_9PLEO</name>
<gene>
    <name evidence="1" type="ORF">T440DRAFT_484535</name>
</gene>
<reference evidence="1" key="1">
    <citation type="submission" date="2020-01" db="EMBL/GenBank/DDBJ databases">
        <authorList>
            <consortium name="DOE Joint Genome Institute"/>
            <person name="Haridas S."/>
            <person name="Albert R."/>
            <person name="Binder M."/>
            <person name="Bloem J."/>
            <person name="Labutti K."/>
            <person name="Salamov A."/>
            <person name="Andreopoulos B."/>
            <person name="Baker S.E."/>
            <person name="Barry K."/>
            <person name="Bills G."/>
            <person name="Bluhm B.H."/>
            <person name="Cannon C."/>
            <person name="Castanera R."/>
            <person name="Culley D.E."/>
            <person name="Daum C."/>
            <person name="Ezra D."/>
            <person name="Gonzalez J.B."/>
            <person name="Henrissat B."/>
            <person name="Kuo A."/>
            <person name="Liang C."/>
            <person name="Lipzen A."/>
            <person name="Lutzoni F."/>
            <person name="Magnuson J."/>
            <person name="Mondo S."/>
            <person name="Nolan M."/>
            <person name="Ohm R."/>
            <person name="Pangilinan J."/>
            <person name="Park H.-J."/>
            <person name="Ramirez L."/>
            <person name="Alfaro M."/>
            <person name="Sun H."/>
            <person name="Tritt A."/>
            <person name="Yoshinaga Y."/>
            <person name="Zwiers L.-H."/>
            <person name="Turgeon B.G."/>
            <person name="Goodwin S.B."/>
            <person name="Spatafora J.W."/>
            <person name="Crous P.W."/>
            <person name="Grigoriev I.V."/>
        </authorList>
    </citation>
    <scope>NUCLEOTIDE SEQUENCE</scope>
    <source>
        <strain evidence="1">IPT5</strain>
    </source>
</reference>
<evidence type="ECO:0000313" key="2">
    <source>
        <dbReference type="Proteomes" id="UP000799423"/>
    </source>
</evidence>
<dbReference type="Proteomes" id="UP000799423">
    <property type="component" value="Unassembled WGS sequence"/>
</dbReference>
<accession>A0A6A7ALJ2</accession>
<protein>
    <submittedName>
        <fullName evidence="1">Uncharacterized protein</fullName>
    </submittedName>
</protein>
<dbReference type="OrthoDB" id="3797629at2759"/>
<dbReference type="AlphaFoldDB" id="A0A6A7ALJ2"/>
<evidence type="ECO:0000313" key="1">
    <source>
        <dbReference type="EMBL" id="KAF2843946.1"/>
    </source>
</evidence>
<keyword evidence="2" id="KW-1185">Reference proteome</keyword>
<dbReference type="CDD" id="cd15489">
    <property type="entry name" value="PHD_SF"/>
    <property type="match status" value="1"/>
</dbReference>
<proteinExistence type="predicted"/>
<sequence length="823" mass="91564">MAHKRKSLKGAARPRKRTKTLRLGAELVKMKPSDVRQLHDLESVSIQPPQHFEVLLQYLSQSNDESIVQNNEEFGYGIIRLVPTNRGVLMRPTASIDDDECSHWLITDGEYTADYRHIYGLDDHHKKTPVDILTISEHAVYPCLSQQRRSSATTVMPHLGTPLRFSRSAILPKESGIDVVDKYSACDFCEDLLCADEYVHCSRCDKIFHLACTTAGEGHPFVLRNGALYDKSEKKVQCPACSGANDDRDSHVKALDVDAGTSDYTFDICIDIGSTTTKVSVRWLDGKHDTSDFIRLAQMPVSAVSVANDIVFASDDLHALYRGGNDDVHVIQPIKNLLYQKSYQEVAKKLNVQIEDTFRALFEYVFQKALAAYAPSLRQWATAANGCLSPTTSRLSIALPSGLSLEEKPPVLTALYKEGVEFLKTLSIERSETNVTDLSESDTARLGAFGSQDSGAGKPPNGTKWIAVFDIGGTTGDFTLHRLREDAARWHDDIHVSQSVVAGTTCEVRDLIDAFGELSTADWKGVSEWVWAATTENDNKALQTYANLDLSKTWRHIHQRYVKLLLDWLVEKCKQCNEIIDPAGLANLCVVLAGGALVNSTLAVDFNARIKDSLPNSTIVDKAYTDVWRSLVLEGLEIHASLADTITRSPVTILFGADANLESECEDTNYVILLMKGDPLVRNGLVHRSQAQPGELITHDVAWSESDFEVVYYALRERPKDTYIHNGLLSTSAIQSDSCEIIARFRLPMPRDRPEQVFTATWADPTGQTIRTEFFIFNDKRTDIDRNTSHALLRQEAVHYDVVVHGLNTCSLDKSTSIDVLAA</sequence>
<dbReference type="EMBL" id="MU006460">
    <property type="protein sequence ID" value="KAF2843946.1"/>
    <property type="molecule type" value="Genomic_DNA"/>
</dbReference>